<comment type="caution">
    <text evidence="2">The sequence shown here is derived from an EMBL/GenBank/DDBJ whole genome shotgun (WGS) entry which is preliminary data.</text>
</comment>
<evidence type="ECO:0000256" key="1">
    <source>
        <dbReference type="SAM" id="MobiDB-lite"/>
    </source>
</evidence>
<evidence type="ECO:0000313" key="3">
    <source>
        <dbReference type="Proteomes" id="UP001500503"/>
    </source>
</evidence>
<sequence>MTGPSGRPSPPSRASPAIWVEITSVVTVAGVAAMAPRTAAANARHIDSGSASARPPPRVA</sequence>
<evidence type="ECO:0000313" key="2">
    <source>
        <dbReference type="EMBL" id="GAA4490684.1"/>
    </source>
</evidence>
<reference evidence="3" key="1">
    <citation type="journal article" date="2019" name="Int. J. Syst. Evol. Microbiol.">
        <title>The Global Catalogue of Microorganisms (GCM) 10K type strain sequencing project: providing services to taxonomists for standard genome sequencing and annotation.</title>
        <authorList>
            <consortium name="The Broad Institute Genomics Platform"/>
            <consortium name="The Broad Institute Genome Sequencing Center for Infectious Disease"/>
            <person name="Wu L."/>
            <person name="Ma J."/>
        </authorList>
    </citation>
    <scope>NUCLEOTIDE SEQUENCE [LARGE SCALE GENOMIC DNA]</scope>
    <source>
        <strain evidence="3">JCM 17933</strain>
    </source>
</reference>
<feature type="region of interest" description="Disordered" evidence="1">
    <location>
        <begin position="37"/>
        <end position="60"/>
    </location>
</feature>
<dbReference type="RefSeq" id="WP_345461454.1">
    <property type="nucleotide sequence ID" value="NZ_BAABHF010000016.1"/>
</dbReference>
<protein>
    <submittedName>
        <fullName evidence="2">Uncharacterized protein</fullName>
    </submittedName>
</protein>
<gene>
    <name evidence="2" type="ORF">GCM10023191_023220</name>
</gene>
<dbReference type="EMBL" id="BAABHF010000016">
    <property type="protein sequence ID" value="GAA4490684.1"/>
    <property type="molecule type" value="Genomic_DNA"/>
</dbReference>
<accession>A0ABP8PR27</accession>
<proteinExistence type="predicted"/>
<dbReference type="Proteomes" id="UP001500503">
    <property type="component" value="Unassembled WGS sequence"/>
</dbReference>
<name>A0ABP8PR27_9ACTN</name>
<keyword evidence="3" id="KW-1185">Reference proteome</keyword>
<organism evidence="2 3">
    <name type="scientific">Actinoallomurus oryzae</name>
    <dbReference type="NCBI Taxonomy" id="502180"/>
    <lineage>
        <taxon>Bacteria</taxon>
        <taxon>Bacillati</taxon>
        <taxon>Actinomycetota</taxon>
        <taxon>Actinomycetes</taxon>
        <taxon>Streptosporangiales</taxon>
        <taxon>Thermomonosporaceae</taxon>
        <taxon>Actinoallomurus</taxon>
    </lineage>
</organism>